<name>A0ACC2KU97_PERAE</name>
<organism evidence="1 2">
    <name type="scientific">Persea americana</name>
    <name type="common">Avocado</name>
    <dbReference type="NCBI Taxonomy" id="3435"/>
    <lineage>
        <taxon>Eukaryota</taxon>
        <taxon>Viridiplantae</taxon>
        <taxon>Streptophyta</taxon>
        <taxon>Embryophyta</taxon>
        <taxon>Tracheophyta</taxon>
        <taxon>Spermatophyta</taxon>
        <taxon>Magnoliopsida</taxon>
        <taxon>Magnoliidae</taxon>
        <taxon>Laurales</taxon>
        <taxon>Lauraceae</taxon>
        <taxon>Persea</taxon>
    </lineage>
</organism>
<gene>
    <name evidence="1" type="ORF">MRB53_033250</name>
</gene>
<keyword evidence="2" id="KW-1185">Reference proteome</keyword>
<dbReference type="Proteomes" id="UP001234297">
    <property type="component" value="Chromosome 11"/>
</dbReference>
<comment type="caution">
    <text evidence="1">The sequence shown here is derived from an EMBL/GenBank/DDBJ whole genome shotgun (WGS) entry which is preliminary data.</text>
</comment>
<sequence>MVSCVDFHAGPQPYQRVQFPPAKGSQRLRMDCGSCALCQQIDQDGSLELQGRVKYKRSHLRQLEGRIVMGMLVAWKGTMAYSAYPRLSIVSGLLVGVMGLVGVEMVLAVVGLDCWGVAWMDKVYELSWMMVGEGMGEWVEGVAVDVDGSWFMRVAVKGNGLGCDWDKEFASSVAQQWVGELGFAWCCPGVLSVFDSPLAILRCHLDEPHLSQYQLKEPTWVPIRCKRECIVSDDFGNQDSLFRVPFKYIPSFLISFNLSPPSPTEERKGSVPIMAEIPPPPSPPTVPDTPDPLRYWCHHCEKRVSVETLFDDRPDLVCFDCKNGFVESISAPSLSSSSSPSPPPLQSPSFNHQFLQILRLVARAARDESPSAAAAAPPPAPPPDPSSDTEDFLRIEFDGWGNDDDHDHTAAADDADDEEFIDDLTRSVTEIDDDDDDADAEIEEEEEEENDRDRQRQRRDLLRLRIRSFADRGSGGGRNLHLDWAEIIRGLEDHTIELRVEVPDGGSDGYVGNPEDYVDAPGYEVLLQNLAETESGSRRGAPPAARSAIVGLPTVEIEGGGLICAVCKEGVSVGKKLPCEHVYHVDCIVPWLDSRNSCPVCRFELPTDDLEYEEERKKRLVFDDGNNNVF</sequence>
<evidence type="ECO:0000313" key="2">
    <source>
        <dbReference type="Proteomes" id="UP001234297"/>
    </source>
</evidence>
<dbReference type="EMBL" id="CM056819">
    <property type="protein sequence ID" value="KAJ8624720.1"/>
    <property type="molecule type" value="Genomic_DNA"/>
</dbReference>
<evidence type="ECO:0000313" key="1">
    <source>
        <dbReference type="EMBL" id="KAJ8624720.1"/>
    </source>
</evidence>
<proteinExistence type="predicted"/>
<protein>
    <submittedName>
        <fullName evidence="1">Uncharacterized protein</fullName>
    </submittedName>
</protein>
<reference evidence="1 2" key="1">
    <citation type="journal article" date="2022" name="Hortic Res">
        <title>A haplotype resolved chromosomal level avocado genome allows analysis of novel avocado genes.</title>
        <authorList>
            <person name="Nath O."/>
            <person name="Fletcher S.J."/>
            <person name="Hayward A."/>
            <person name="Shaw L.M."/>
            <person name="Masouleh A.K."/>
            <person name="Furtado A."/>
            <person name="Henry R.J."/>
            <person name="Mitter N."/>
        </authorList>
    </citation>
    <scope>NUCLEOTIDE SEQUENCE [LARGE SCALE GENOMIC DNA]</scope>
    <source>
        <strain evidence="2">cv. Hass</strain>
    </source>
</reference>
<accession>A0ACC2KU97</accession>